<dbReference type="SMR" id="Q22BP2"/>
<keyword evidence="10" id="KW-1185">Reference proteome</keyword>
<comment type="subcellular location">
    <subcellularLocation>
        <location evidence="1">Cell projection</location>
        <location evidence="1">Cilium</location>
    </subcellularLocation>
</comment>
<proteinExistence type="evidence at protein level"/>
<dbReference type="SUPFAM" id="SSF48452">
    <property type="entry name" value="TPR-like"/>
    <property type="match status" value="1"/>
</dbReference>
<dbReference type="STRING" id="312017.Q22BP2"/>
<dbReference type="GO" id="GO:0030991">
    <property type="term" value="C:intraciliary transport particle A"/>
    <property type="evidence" value="ECO:0007669"/>
    <property type="project" value="TreeGrafter"/>
</dbReference>
<dbReference type="GeneID" id="7825178"/>
<dbReference type="InterPro" id="IPR057855">
    <property type="entry name" value="Beta-prop_WDR19_1st"/>
</dbReference>
<dbReference type="GO" id="GO:0035721">
    <property type="term" value="P:intraciliary retrograde transport"/>
    <property type="evidence" value="ECO:0007669"/>
    <property type="project" value="InterPro"/>
</dbReference>
<dbReference type="PDB" id="8HME">
    <property type="method" value="EM"/>
    <property type="resolution" value="4.20 A"/>
    <property type="chains" value="E=1-1387"/>
</dbReference>
<evidence type="ECO:0007829" key="11">
    <source>
        <dbReference type="PDB" id="8HME"/>
    </source>
</evidence>
<dbReference type="SUPFAM" id="SSF50978">
    <property type="entry name" value="WD40 repeat-like"/>
    <property type="match status" value="2"/>
</dbReference>
<dbReference type="Pfam" id="PF24762">
    <property type="entry name" value="TPR_IF140-IFT172"/>
    <property type="match status" value="1"/>
</dbReference>
<evidence type="ECO:0000256" key="2">
    <source>
        <dbReference type="ARBA" id="ARBA00022574"/>
    </source>
</evidence>
<evidence type="ECO:0000256" key="1">
    <source>
        <dbReference type="ARBA" id="ARBA00004138"/>
    </source>
</evidence>
<reference evidence="10" key="1">
    <citation type="journal article" date="2006" name="PLoS Biol.">
        <title>Macronuclear genome sequence of the ciliate Tetrahymena thermophila, a model eukaryote.</title>
        <authorList>
            <person name="Eisen J.A."/>
            <person name="Coyne R.S."/>
            <person name="Wu M."/>
            <person name="Wu D."/>
            <person name="Thiagarajan M."/>
            <person name="Wortman J.R."/>
            <person name="Badger J.H."/>
            <person name="Ren Q."/>
            <person name="Amedeo P."/>
            <person name="Jones K.M."/>
            <person name="Tallon L.J."/>
            <person name="Delcher A.L."/>
            <person name="Salzberg S.L."/>
            <person name="Silva J.C."/>
            <person name="Haas B.J."/>
            <person name="Majoros W.H."/>
            <person name="Farzad M."/>
            <person name="Carlton J.M."/>
            <person name="Smith R.K. Jr."/>
            <person name="Garg J."/>
            <person name="Pearlman R.E."/>
            <person name="Karrer K.M."/>
            <person name="Sun L."/>
            <person name="Manning G."/>
            <person name="Elde N.C."/>
            <person name="Turkewitz A.P."/>
            <person name="Asai D.J."/>
            <person name="Wilkes D.E."/>
            <person name="Wang Y."/>
            <person name="Cai H."/>
            <person name="Collins K."/>
            <person name="Stewart B.A."/>
            <person name="Lee S.R."/>
            <person name="Wilamowska K."/>
            <person name="Weinberg Z."/>
            <person name="Ruzzo W.L."/>
            <person name="Wloga D."/>
            <person name="Gaertig J."/>
            <person name="Frankel J."/>
            <person name="Tsao C.-C."/>
            <person name="Gorovsky M.A."/>
            <person name="Keeling P.J."/>
            <person name="Waller R.F."/>
            <person name="Patron N.J."/>
            <person name="Cherry J.M."/>
            <person name="Stover N.A."/>
            <person name="Krieger C.J."/>
            <person name="del Toro C."/>
            <person name="Ryder H.F."/>
            <person name="Williamson S.C."/>
            <person name="Barbeau R.A."/>
            <person name="Hamilton E.P."/>
            <person name="Orias E."/>
        </authorList>
    </citation>
    <scope>NUCLEOTIDE SEQUENCE [LARGE SCALE GENOMIC DNA]</scope>
    <source>
        <strain evidence="10">SB210</strain>
    </source>
</reference>
<dbReference type="OrthoDB" id="10250638at2759"/>
<dbReference type="KEGG" id="tet:TTHERM_01093530"/>
<evidence type="ECO:0007829" key="12">
    <source>
        <dbReference type="PDB" id="8HMF"/>
    </source>
</evidence>
<organism evidence="9 10">
    <name type="scientific">Tetrahymena thermophila (strain SB210)</name>
    <dbReference type="NCBI Taxonomy" id="312017"/>
    <lineage>
        <taxon>Eukaryota</taxon>
        <taxon>Sar</taxon>
        <taxon>Alveolata</taxon>
        <taxon>Ciliophora</taxon>
        <taxon>Intramacronucleata</taxon>
        <taxon>Oligohymenophorea</taxon>
        <taxon>Hymenostomatida</taxon>
        <taxon>Tetrahymenina</taxon>
        <taxon>Tetrahymenidae</taxon>
        <taxon>Tetrahymena</taxon>
    </lineage>
</organism>
<keyword evidence="4" id="KW-0969">Cilium</keyword>
<dbReference type="Gene3D" id="2.130.10.10">
    <property type="entry name" value="YVTN repeat-like/Quinoprotein amine dehydrogenase"/>
    <property type="match status" value="1"/>
</dbReference>
<evidence type="ECO:0000313" key="9">
    <source>
        <dbReference type="EMBL" id="EAR82687.2"/>
    </source>
</evidence>
<dbReference type="Pfam" id="PF23389">
    <property type="entry name" value="Beta-prop_WDR19_1st"/>
    <property type="match status" value="1"/>
</dbReference>
<dbReference type="RefSeq" id="XP_001030350.2">
    <property type="nucleotide sequence ID" value="XM_001030350.2"/>
</dbReference>
<keyword evidence="2" id="KW-0853">WD repeat</keyword>
<evidence type="ECO:0000313" key="10">
    <source>
        <dbReference type="Proteomes" id="UP000009168"/>
    </source>
</evidence>
<dbReference type="EMDB" id="EMD-34898"/>
<dbReference type="Gene3D" id="1.25.40.470">
    <property type="match status" value="2"/>
</dbReference>
<dbReference type="HOGENOM" id="CLU_003002_2_0_1"/>
<evidence type="ECO:0000259" key="6">
    <source>
        <dbReference type="Pfam" id="PF15911"/>
    </source>
</evidence>
<dbReference type="InterPro" id="IPR036322">
    <property type="entry name" value="WD40_repeat_dom_sf"/>
</dbReference>
<reference evidence="11 12" key="2">
    <citation type="journal article" date="2023" name="Nat. Commun.">
        <title>Structural insight into the intraflagellar transport complex IFT-A and its assembly in the anterograde IFT train.</title>
        <authorList>
            <person name="Ma Y."/>
            <person name="He J."/>
            <person name="Li S."/>
            <person name="Yao D."/>
            <person name="Huang C."/>
            <person name="Wu J."/>
            <person name="Lei M."/>
        </authorList>
    </citation>
    <scope>STRUCTURE BY ELECTRON MICROSCOPY (4.20 ANGSTROMS)</scope>
</reference>
<evidence type="ECO:0000259" key="7">
    <source>
        <dbReference type="Pfam" id="PF23389"/>
    </source>
</evidence>
<feature type="domain" description="WDR19 WD40 repeat" evidence="6">
    <location>
        <begin position="367"/>
        <end position="659"/>
    </location>
</feature>
<keyword evidence="11 12" id="KW-0002">3D-structure</keyword>
<dbReference type="Pfam" id="PF15911">
    <property type="entry name" value="Beta-prop_WDR19_2nd"/>
    <property type="match status" value="1"/>
</dbReference>
<sequence>MASSKKVFEFKDDLNGSGKVLFSWSQDCSYIAVCGQSKVVYVLDKRGRKLKETVLKSKNKVIGLEWDKDQEFLAILQENSTCFLLWNVFQNSFEQQDLEEKSKGSFIKWSKTHPVLVIGTEKGILYFYNKKTQKKIPTMGKHSKKITTGDWNDEGLLITGSEEKVLTVSSHNSDSKGESITVQHEPSNLQWARQKTDDRDSSQRTITAILSNKSILMYDLNTKKQPLELVYEPKYGKIVDYQLFGDGYIVTGFTEGYVAHVSSHLYELRDEIQSKRIFQSSLDALCTNDIIYKLAVAGENQIHIYNLGTWEEVKSQRIELPKAAGNVTKMQWANNGQLLVVATANGHLYGYLTSIPFLTSTYGSIVSVLSSFTEVSIVDTSRINQIQNVSSINLETEPGFLSLGLYHLAAGINNNVWYYLWLDQKRNGIIKGGEMIQKRDYLGSVKDIRLNEFWAAVLTDGKCILHTIQPNNNVKDQKFPQIETDKAISGIGLTNDFLIMLDSSGKIRYYHLEDQQFVVEYKPADCQLVKIYPNFSGTRVVCFDNKGSAYLFEPAQEQFYPLEHFPQRAEKVLWDQKDPNLFAVLQNDTLITFIINKNNINGTLIQPVKELLAIEDIKNPGPPVQTILDRGVKPLTLSNGLLKCFTPSGSINGQNLTSHSYLGSYKGRDDTDQGHYRFFLQNLQLHKYNNCLIAAQFLHNAVLYKELGRKALEFVDLDVALKSYQLAGSLSMVMTIQSFQHINEKNIIYGNIAMILGQYDLAQELFLKSSQPILALEMRSDIQDYLTALNLAKSIAPQEEPFICRRLAFQIENQGNNQEARKLYERAVLNKDDRPSDRSKIDNHNQLCFAGISRTSIKLGDIQRGVTIAKELIDNNIVIEIAVVCENMKQYLEAAELYQKSGMLEKAASLYIESKDFKKAAPLISMIKSPNLLKQYAKAKESEGAYNEAEQTYEQAESWEDVVRLNLDKLDNLRKAIAVLRTKCDTSTVCLMVANVCEKQGNYGELVEFLLKAGKKEEAFQKAQQYNVMDAYSDNMKDFTLEERLRIAQYYENQGIWVKAAKHFEQAKNPTKSLKLYLKAGDQYIDDMIDLVCRNKQQESLQQTLLDYLLEGEKPKDPIYLLKLYDKLGNIQSLVKIAITIASDEHDQGNYKIAHERLFETYQKVKEHNVAIPFDLEQKLMIIHSYILARKYLAYKEEDKEIELAAWLLNRVCKNISQFPTHAVNILTSAVIAAMKSKNRPLAYKWSVELVRPEYRSHINEKYKTRIENIARKPLKEEPVENKTECPFCKEYVGEFQLVCESCQNVIPFCIASGTHVIADQLCFCPSCRFPANINYFIKYAESEEGRCPMCSVQINLNEVKVENPEQAASILKQLRATRQSSEQKKK</sequence>
<dbReference type="InterPro" id="IPR015943">
    <property type="entry name" value="WD40/YVTN_repeat-like_dom_sf"/>
</dbReference>
<dbReference type="InterPro" id="IPR056168">
    <property type="entry name" value="TPR_IF140/IFT172/WDR19"/>
</dbReference>
<dbReference type="PDB" id="8HMF">
    <property type="method" value="EM"/>
    <property type="resolution" value="4.60 A"/>
    <property type="chains" value="E=1-1387"/>
</dbReference>
<dbReference type="PANTHER" id="PTHR14920">
    <property type="entry name" value="OSMOTIC AVOIDANCE ABNORMAL PROTEIN 1/WD REPEAT MEMBRANE PROTEIN"/>
    <property type="match status" value="1"/>
</dbReference>
<dbReference type="Proteomes" id="UP000009168">
    <property type="component" value="Unassembled WGS sequence"/>
</dbReference>
<protein>
    <submittedName>
        <fullName evidence="9">WD40 repeat protein</fullName>
    </submittedName>
</protein>
<dbReference type="InterPro" id="IPR040379">
    <property type="entry name" value="WDR19/dyf-2"/>
</dbReference>
<keyword evidence="3" id="KW-0677">Repeat</keyword>
<dbReference type="EMDB" id="EMD-34897"/>
<dbReference type="GO" id="GO:0060271">
    <property type="term" value="P:cilium assembly"/>
    <property type="evidence" value="ECO:0007669"/>
    <property type="project" value="TreeGrafter"/>
</dbReference>
<dbReference type="InterPro" id="IPR039468">
    <property type="entry name" value="WDR19_WD40_rpt"/>
</dbReference>
<feature type="domain" description="IF140/IFT172/WDR19 TPR" evidence="8">
    <location>
        <begin position="927"/>
        <end position="1106"/>
    </location>
</feature>
<dbReference type="eggNOG" id="KOG2247">
    <property type="taxonomic scope" value="Eukaryota"/>
</dbReference>
<keyword evidence="5" id="KW-0966">Cell projection</keyword>
<name>Q22BP2_TETTS</name>
<evidence type="ECO:0000256" key="4">
    <source>
        <dbReference type="ARBA" id="ARBA00023069"/>
    </source>
</evidence>
<dbReference type="InterPro" id="IPR011990">
    <property type="entry name" value="TPR-like_helical_dom_sf"/>
</dbReference>
<feature type="domain" description="WDR19 first beta-propeller" evidence="7">
    <location>
        <begin position="20"/>
        <end position="346"/>
    </location>
</feature>
<dbReference type="EMBL" id="GG662340">
    <property type="protein sequence ID" value="EAR82687.2"/>
    <property type="molecule type" value="Genomic_DNA"/>
</dbReference>
<gene>
    <name evidence="9" type="ORF">TTHERM_01093530</name>
</gene>
<dbReference type="PANTHER" id="PTHR14920:SF0">
    <property type="entry name" value="WD REPEAT DOMAIN 19"/>
    <property type="match status" value="1"/>
</dbReference>
<accession>Q22BP2</accession>
<evidence type="ECO:0000256" key="5">
    <source>
        <dbReference type="ARBA" id="ARBA00023273"/>
    </source>
</evidence>
<dbReference type="InParanoid" id="Q22BP2"/>
<evidence type="ECO:0000259" key="8">
    <source>
        <dbReference type="Pfam" id="PF24762"/>
    </source>
</evidence>
<dbReference type="GO" id="GO:0005929">
    <property type="term" value="C:cilium"/>
    <property type="evidence" value="ECO:0007669"/>
    <property type="project" value="UniProtKB-SubCell"/>
</dbReference>
<evidence type="ECO:0000256" key="3">
    <source>
        <dbReference type="ARBA" id="ARBA00022737"/>
    </source>
</evidence>